<evidence type="ECO:0000313" key="2">
    <source>
        <dbReference type="EMBL" id="AIE87470.1"/>
    </source>
</evidence>
<dbReference type="GO" id="GO:0006355">
    <property type="term" value="P:regulation of DNA-templated transcription"/>
    <property type="evidence" value="ECO:0007669"/>
    <property type="project" value="InterPro"/>
</dbReference>
<dbReference type="InterPro" id="IPR027417">
    <property type="entry name" value="P-loop_NTPase"/>
</dbReference>
<dbReference type="PANTHER" id="PTHR47691">
    <property type="entry name" value="REGULATOR-RELATED"/>
    <property type="match status" value="1"/>
</dbReference>
<dbReference type="PANTHER" id="PTHR47691:SF3">
    <property type="entry name" value="HTH-TYPE TRANSCRIPTIONAL REGULATOR RV0890C-RELATED"/>
    <property type="match status" value="1"/>
</dbReference>
<dbReference type="PRINTS" id="PR00364">
    <property type="entry name" value="DISEASERSIST"/>
</dbReference>
<gene>
    <name evidence="2" type="ORF">OP10G_4102</name>
</gene>
<name>A0A068NXH8_FIMGI</name>
<dbReference type="Gene3D" id="1.25.40.10">
    <property type="entry name" value="Tetratricopeptide repeat domain"/>
    <property type="match status" value="2"/>
</dbReference>
<evidence type="ECO:0000259" key="1">
    <source>
        <dbReference type="SMART" id="SM01043"/>
    </source>
</evidence>
<dbReference type="KEGG" id="fgi:OP10G_4102"/>
<dbReference type="Pfam" id="PF03704">
    <property type="entry name" value="BTAD"/>
    <property type="match status" value="1"/>
</dbReference>
<dbReference type="EMBL" id="CP007139">
    <property type="protein sequence ID" value="AIE87470.1"/>
    <property type="molecule type" value="Genomic_DNA"/>
</dbReference>
<dbReference type="eggNOG" id="COG3629">
    <property type="taxonomic scope" value="Bacteria"/>
</dbReference>
<dbReference type="Pfam" id="PF13424">
    <property type="entry name" value="TPR_12"/>
    <property type="match status" value="1"/>
</dbReference>
<dbReference type="STRING" id="661478.OP10G_4102"/>
<reference evidence="2 3" key="1">
    <citation type="journal article" date="2014" name="PLoS ONE">
        <title>The first complete genome sequence of the class fimbriimonadia in the phylum armatimonadetes.</title>
        <authorList>
            <person name="Hu Z.Y."/>
            <person name="Wang Y.Z."/>
            <person name="Im W.T."/>
            <person name="Wang S.Y."/>
            <person name="Zhao G.P."/>
            <person name="Zheng H.J."/>
            <person name="Quan Z.X."/>
        </authorList>
    </citation>
    <scope>NUCLEOTIDE SEQUENCE [LARGE SCALE GENOMIC DNA]</scope>
    <source>
        <strain evidence="2">Gsoil 348</strain>
    </source>
</reference>
<organism evidence="2 3">
    <name type="scientific">Fimbriimonas ginsengisoli Gsoil 348</name>
    <dbReference type="NCBI Taxonomy" id="661478"/>
    <lineage>
        <taxon>Bacteria</taxon>
        <taxon>Bacillati</taxon>
        <taxon>Armatimonadota</taxon>
        <taxon>Fimbriimonadia</taxon>
        <taxon>Fimbriimonadales</taxon>
        <taxon>Fimbriimonadaceae</taxon>
        <taxon>Fimbriimonas</taxon>
    </lineage>
</organism>
<dbReference type="InterPro" id="IPR016032">
    <property type="entry name" value="Sig_transdc_resp-reg_C-effctor"/>
</dbReference>
<dbReference type="InterPro" id="IPR036388">
    <property type="entry name" value="WH-like_DNA-bd_sf"/>
</dbReference>
<dbReference type="SMART" id="SM00028">
    <property type="entry name" value="TPR"/>
    <property type="match status" value="4"/>
</dbReference>
<sequence>MIELRLFGRYEVTVDGTPLRRLRTHRGHMVLALLGLRLGKPIDRHAIAETVWPYSEPSDALYSLRRTLTDLRQALGTESGAIVSPTPTTLQLDENRVLVDVREYERLIARDATGAIDAADWYRGPLLDGWTEDWVVERRGHYVFGFRDALLRASAMLEAEERFSEATEALRKLLVHEPHDEGLVRRAMHLMERAGNGAGAVALYESFRQRLASELGLSVSDETTRTADEIAGRAKPSKLDNVPVSGSIPVPDGSLVGRSEEIAQLKTRVRTRSLVTLLGLGGIGKTRLGIEVARELEHEFPDGAWFVPLASIREPAEVAMALAAALRPIDPQPNEPAATLATRLSRASFLLLLDNCEHVLDAARDVCASLRTHCPNARIVATSQQTLGLEGEQSFRVPVFDHEDAVRLFCRRAQEASPGLVLSDDGRESVARICRRLEGIPLAIELAAGRARFLTPSRIDELLGERLELLKAPAPGRDPRHCTLDATLGWSLDLLGEADRETLYVASAFAGSWTVDDLLDLTQNTNPVDLVRSLEALVDRSLIVEAETSGRPRFKILDPVRRFAWEMVERGGRANELRDRHLAFVVARCEECQTNMIGVGSAAVHAILTNIQEEISSAFAWAERSGDALSALKIAHLTWSFSWNQGWLELGRTRAERAIAIPGGQRFPREYAHALHTCGAGAWSQADYDVTFTRVSEALVFFKEVDDLDGVARSAFTLGIVMQNQGRSQEALEQLEYSLPLCEKAPGRERYASCLSALALSYFEVLRLDDALEMFDRAIKECQEKDCTNVMVIVQLNLAQTYHALGRTDEAYETFAQARAGALERKIAVMRIMAEHYRAWLDLDMGKPAEAAASFSVGLEEFTKMGERRGVALNVEGMGLAAVAAGDIERGARLLGAASVMREAIPAMRCPAHEARFQRQTATGRQDAGFADAYAAGRELSPGDAVTLAKTVGEEMLSVEPVAYRGN</sequence>
<dbReference type="InterPro" id="IPR019734">
    <property type="entry name" value="TPR_rpt"/>
</dbReference>
<protein>
    <submittedName>
        <fullName evidence="2">Transcriptional activator</fullName>
    </submittedName>
</protein>
<dbReference type="HOGENOM" id="CLU_306248_0_0_0"/>
<dbReference type="GO" id="GO:0003677">
    <property type="term" value="F:DNA binding"/>
    <property type="evidence" value="ECO:0007669"/>
    <property type="project" value="InterPro"/>
</dbReference>
<accession>A0A068NXH8</accession>
<dbReference type="GO" id="GO:0043531">
    <property type="term" value="F:ADP binding"/>
    <property type="evidence" value="ECO:0007669"/>
    <property type="project" value="InterPro"/>
</dbReference>
<dbReference type="InterPro" id="IPR011990">
    <property type="entry name" value="TPR-like_helical_dom_sf"/>
</dbReference>
<proteinExistence type="predicted"/>
<dbReference type="InterPro" id="IPR005158">
    <property type="entry name" value="BTAD"/>
</dbReference>
<dbReference type="Proteomes" id="UP000027982">
    <property type="component" value="Chromosome"/>
</dbReference>
<dbReference type="OrthoDB" id="499349at2"/>
<dbReference type="Gene3D" id="1.10.10.10">
    <property type="entry name" value="Winged helix-like DNA-binding domain superfamily/Winged helix DNA-binding domain"/>
    <property type="match status" value="1"/>
</dbReference>
<dbReference type="eggNOG" id="COG3903">
    <property type="taxonomic scope" value="Bacteria"/>
</dbReference>
<dbReference type="SUPFAM" id="SSF48452">
    <property type="entry name" value="TPR-like"/>
    <property type="match status" value="2"/>
</dbReference>
<dbReference type="AlphaFoldDB" id="A0A068NXH8"/>
<dbReference type="Gene3D" id="3.40.50.300">
    <property type="entry name" value="P-loop containing nucleotide triphosphate hydrolases"/>
    <property type="match status" value="1"/>
</dbReference>
<dbReference type="SUPFAM" id="SSF46894">
    <property type="entry name" value="C-terminal effector domain of the bipartite response regulators"/>
    <property type="match status" value="1"/>
</dbReference>
<keyword evidence="3" id="KW-1185">Reference proteome</keyword>
<dbReference type="SMART" id="SM01043">
    <property type="entry name" value="BTAD"/>
    <property type="match status" value="1"/>
</dbReference>
<dbReference type="SUPFAM" id="SSF52540">
    <property type="entry name" value="P-loop containing nucleoside triphosphate hydrolases"/>
    <property type="match status" value="1"/>
</dbReference>
<evidence type="ECO:0000313" key="3">
    <source>
        <dbReference type="Proteomes" id="UP000027982"/>
    </source>
</evidence>
<feature type="domain" description="Bacterial transcriptional activator" evidence="1">
    <location>
        <begin position="99"/>
        <end position="231"/>
    </location>
</feature>
<dbReference type="RefSeq" id="WP_025228632.1">
    <property type="nucleotide sequence ID" value="NZ_CP007139.1"/>
</dbReference>